<evidence type="ECO:0000313" key="9">
    <source>
        <dbReference type="Proteomes" id="UP000676246"/>
    </source>
</evidence>
<keyword evidence="6" id="KW-0720">Serine protease</keyword>
<evidence type="ECO:0000256" key="1">
    <source>
        <dbReference type="ARBA" id="ARBA00010491"/>
    </source>
</evidence>
<evidence type="ECO:0000256" key="5">
    <source>
        <dbReference type="ARBA" id="ARBA00022801"/>
    </source>
</evidence>
<dbReference type="Proteomes" id="UP000676246">
    <property type="component" value="Unassembled WGS sequence"/>
</dbReference>
<evidence type="ECO:0000313" key="8">
    <source>
        <dbReference type="EMBL" id="MBQ0931129.1"/>
    </source>
</evidence>
<dbReference type="PANTHER" id="PTHR38469:SF1">
    <property type="entry name" value="PERIPLASMIC PEPTIDASE SUBFAMILY S1B"/>
    <property type="match status" value="1"/>
</dbReference>
<dbReference type="InterPro" id="IPR019500">
    <property type="entry name" value="Pep_S46"/>
</dbReference>
<keyword evidence="3 6" id="KW-0645">Protease</keyword>
<dbReference type="Pfam" id="PF10459">
    <property type="entry name" value="Peptidase_S46"/>
    <property type="match status" value="1"/>
</dbReference>
<name>A0A941BLF1_9BURK</name>
<dbReference type="Gene3D" id="2.40.10.10">
    <property type="entry name" value="Trypsin-like serine proteases"/>
    <property type="match status" value="1"/>
</dbReference>
<accession>A0A941BLF1</accession>
<keyword evidence="4" id="KW-0732">Signal</keyword>
<reference evidence="8 9" key="1">
    <citation type="submission" date="2021-04" db="EMBL/GenBank/DDBJ databases">
        <title>The genome sequence of Ideonella sp. 3Y2.</title>
        <authorList>
            <person name="Liu Y."/>
        </authorList>
    </citation>
    <scope>NUCLEOTIDE SEQUENCE [LARGE SCALE GENOMIC DNA]</scope>
    <source>
        <strain evidence="8 9">3Y2</strain>
    </source>
</reference>
<dbReference type="AlphaFoldDB" id="A0A941BLF1"/>
<dbReference type="GO" id="GO:0008239">
    <property type="term" value="F:dipeptidyl-peptidase activity"/>
    <property type="evidence" value="ECO:0007669"/>
    <property type="project" value="UniProtKB-UniRule"/>
</dbReference>
<dbReference type="InterPro" id="IPR009003">
    <property type="entry name" value="Peptidase_S1_PA"/>
</dbReference>
<comment type="similarity">
    <text evidence="1 6">Belongs to the peptidase S46 family.</text>
</comment>
<protein>
    <recommendedName>
        <fullName evidence="6">Dipeptidyl-peptidase</fullName>
        <ecNumber evidence="6">3.4.14.-</ecNumber>
    </recommendedName>
</protein>
<evidence type="ECO:0000256" key="7">
    <source>
        <dbReference type="SAM" id="MobiDB-lite"/>
    </source>
</evidence>
<keyword evidence="9" id="KW-1185">Reference proteome</keyword>
<dbReference type="SUPFAM" id="SSF50494">
    <property type="entry name" value="Trypsin-like serine proteases"/>
    <property type="match status" value="1"/>
</dbReference>
<dbReference type="RefSeq" id="WP_210854115.1">
    <property type="nucleotide sequence ID" value="NZ_JAGQDD010000007.1"/>
</dbReference>
<keyword evidence="2 6" id="KW-0031">Aminopeptidase</keyword>
<comment type="function">
    <text evidence="6">Catalyzes the removal of dipeptides from the N-terminus of oligopeptides.</text>
</comment>
<dbReference type="EC" id="3.4.14.-" evidence="6"/>
<evidence type="ECO:0000256" key="4">
    <source>
        <dbReference type="ARBA" id="ARBA00022729"/>
    </source>
</evidence>
<dbReference type="EMBL" id="JAGQDD010000007">
    <property type="protein sequence ID" value="MBQ0931129.1"/>
    <property type="molecule type" value="Genomic_DNA"/>
</dbReference>
<keyword evidence="5 6" id="KW-0378">Hydrolase</keyword>
<evidence type="ECO:0000256" key="2">
    <source>
        <dbReference type="ARBA" id="ARBA00022438"/>
    </source>
</evidence>
<evidence type="ECO:0000256" key="6">
    <source>
        <dbReference type="RuleBase" id="RU366067"/>
    </source>
</evidence>
<organism evidence="8 9">
    <name type="scientific">Ideonella alba</name>
    <dbReference type="NCBI Taxonomy" id="2824118"/>
    <lineage>
        <taxon>Bacteria</taxon>
        <taxon>Pseudomonadati</taxon>
        <taxon>Pseudomonadota</taxon>
        <taxon>Betaproteobacteria</taxon>
        <taxon>Burkholderiales</taxon>
        <taxon>Sphaerotilaceae</taxon>
        <taxon>Ideonella</taxon>
    </lineage>
</organism>
<proteinExistence type="inferred from homology"/>
<dbReference type="GO" id="GO:0070009">
    <property type="term" value="F:serine-type aminopeptidase activity"/>
    <property type="evidence" value="ECO:0007669"/>
    <property type="project" value="UniProtKB-UniRule"/>
</dbReference>
<dbReference type="GO" id="GO:0006508">
    <property type="term" value="P:proteolysis"/>
    <property type="evidence" value="ECO:0007669"/>
    <property type="project" value="UniProtKB-KW"/>
</dbReference>
<dbReference type="GO" id="GO:0043171">
    <property type="term" value="P:peptide catabolic process"/>
    <property type="evidence" value="ECO:0007669"/>
    <property type="project" value="UniProtKB-UniRule"/>
</dbReference>
<comment type="caution">
    <text evidence="8">The sequence shown here is derived from an EMBL/GenBank/DDBJ whole genome shotgun (WGS) entry which is preliminary data.</text>
</comment>
<gene>
    <name evidence="8" type="ORF">KAK03_11590</name>
</gene>
<evidence type="ECO:0000256" key="3">
    <source>
        <dbReference type="ARBA" id="ARBA00022670"/>
    </source>
</evidence>
<dbReference type="PANTHER" id="PTHR38469">
    <property type="entry name" value="PERIPLASMIC PEPTIDASE SUBFAMILY S1B"/>
    <property type="match status" value="1"/>
</dbReference>
<feature type="region of interest" description="Disordered" evidence="7">
    <location>
        <begin position="700"/>
        <end position="719"/>
    </location>
</feature>
<sequence length="719" mass="77581">MRPACRGRASRAARAGRARALAALLVLLPWAAGTVRGAEGLWPWEQVPADALQQSLGVRPSPALLARLQAATVSLDGSGAVVSAAGLVLTNYHVVQECIAALSGPRRDLARSGFTAARMSDERRCPGLVVRQWVHTQDLGAELQRALAAAGPGDDPQRVRAAELTRLEAACQQAHPDEVCELATLYAGARTVLRRYRVWDDVRLVWAPEAAAALFGGDADNLTYPRFALDAALLRVRDRHGRPPAGLRPLALATRPLREDEPLFVAGFPASTERLRTQAQLEMARDVTLSRAVADTRQRLDEMQRQLAASPDLQRASRSLVYDLENAAKQQALEAQALHQPGLLAGRAQVEQRLRAAWSRSGRPGDPWADIAQATALQRELAPQTEAMALGGSTLFARATTLVALASEAVRPELQRLPDYRASTRPAHERALRDESAIDLVRERADLTQALQEALARLGPGHAFVQAALAGRPPAQAAEALVAGSRLAESATRRRLLDGGLPALMASTDPLLALARDTWGVRRELLWRQAQEVDAVIERATRAIGEVAALPELALAPDADGSLRLSAGRARGVVTGGRRLPWTTTWGGWWDRADSFDQAEPFRLPPRLQRARARLDPRARLCLALDADVAPGHSGSPVVNAQGELVGLLFDGNGGSLGYAWGFDANQARGVALHAQALQVALSQVYPGRHLLREMGWPATAASTKIQPAPRARHPREKR</sequence>
<dbReference type="InterPro" id="IPR043504">
    <property type="entry name" value="Peptidase_S1_PA_chymotrypsin"/>
</dbReference>